<evidence type="ECO:0000313" key="7">
    <source>
        <dbReference type="EMBL" id="AUI67770.2"/>
    </source>
</evidence>
<sequence>MQMNFFRFILFSSFLMIHSVKAAELQNGVCFPKTTEEILQLLQQGVCAGFESNDGWEAKGFGDVSKGIHIAHDKVAVLFEFDSSDLSPDFYALLDEFGKAIQVLSDSKFIIQGHTDNIGSDSYNLWLSEQRANQVLSYLVNKQGINRRRLSVQGLGKSQPLKGTVTHQSDEERAWNRRVEFVKQ</sequence>
<accession>A0A2N9YBC1</accession>
<evidence type="ECO:0000256" key="3">
    <source>
        <dbReference type="ARBA" id="ARBA00023237"/>
    </source>
</evidence>
<reference evidence="8" key="1">
    <citation type="submission" date="2016-12" db="EMBL/GenBank/DDBJ databases">
        <title>Complete Genome Sequence of Beggiatoa leptomitiformis D-401.</title>
        <authorList>
            <person name="Fomenkov A."/>
            <person name="Vincze T."/>
            <person name="Grabovich M."/>
            <person name="Anton B.P."/>
            <person name="Dubinina G."/>
            <person name="Orlova M."/>
            <person name="Belousova E."/>
            <person name="Roberts R.J."/>
        </authorList>
    </citation>
    <scope>NUCLEOTIDE SEQUENCE [LARGE SCALE GENOMIC DNA]</scope>
    <source>
        <strain evidence="8">D-401</strain>
    </source>
</reference>
<dbReference type="PROSITE" id="PS01068">
    <property type="entry name" value="OMPA_1"/>
    <property type="match status" value="1"/>
</dbReference>
<evidence type="ECO:0000313" key="8">
    <source>
        <dbReference type="Proteomes" id="UP000234271"/>
    </source>
</evidence>
<dbReference type="PANTHER" id="PTHR30329">
    <property type="entry name" value="STATOR ELEMENT OF FLAGELLAR MOTOR COMPLEX"/>
    <property type="match status" value="1"/>
</dbReference>
<keyword evidence="3" id="KW-0998">Cell outer membrane</keyword>
<feature type="chain" id="PRO_5024973367" evidence="5">
    <location>
        <begin position="23"/>
        <end position="184"/>
    </location>
</feature>
<dbReference type="GO" id="GO:0009279">
    <property type="term" value="C:cell outer membrane"/>
    <property type="evidence" value="ECO:0007669"/>
    <property type="project" value="UniProtKB-SubCell"/>
</dbReference>
<name>A0A2N9YBC1_9GAMM</name>
<gene>
    <name evidence="7" type="ORF">BLE401_03025</name>
</gene>
<feature type="signal peptide" evidence="5">
    <location>
        <begin position="1"/>
        <end position="22"/>
    </location>
</feature>
<dbReference type="PRINTS" id="PR01021">
    <property type="entry name" value="OMPADOMAIN"/>
</dbReference>
<keyword evidence="5" id="KW-0732">Signal</keyword>
<evidence type="ECO:0000256" key="2">
    <source>
        <dbReference type="ARBA" id="ARBA00023136"/>
    </source>
</evidence>
<evidence type="ECO:0000256" key="1">
    <source>
        <dbReference type="ARBA" id="ARBA00004442"/>
    </source>
</evidence>
<feature type="domain" description="OmpA-like" evidence="6">
    <location>
        <begin position="66"/>
        <end position="184"/>
    </location>
</feature>
<keyword evidence="2 4" id="KW-0472">Membrane</keyword>
<dbReference type="InterPro" id="IPR006664">
    <property type="entry name" value="OMP_bac"/>
</dbReference>
<dbReference type="CDD" id="cd07185">
    <property type="entry name" value="OmpA_C-like"/>
    <property type="match status" value="1"/>
</dbReference>
<evidence type="ECO:0000256" key="4">
    <source>
        <dbReference type="PROSITE-ProRule" id="PRU00473"/>
    </source>
</evidence>
<dbReference type="PANTHER" id="PTHR30329:SF21">
    <property type="entry name" value="LIPOPROTEIN YIAD-RELATED"/>
    <property type="match status" value="1"/>
</dbReference>
<dbReference type="InterPro" id="IPR006690">
    <property type="entry name" value="OMPA-like_CS"/>
</dbReference>
<comment type="subcellular location">
    <subcellularLocation>
        <location evidence="1">Cell outer membrane</location>
    </subcellularLocation>
</comment>
<dbReference type="PROSITE" id="PS51123">
    <property type="entry name" value="OMPA_2"/>
    <property type="match status" value="1"/>
</dbReference>
<evidence type="ECO:0000256" key="5">
    <source>
        <dbReference type="SAM" id="SignalP"/>
    </source>
</evidence>
<dbReference type="Gene3D" id="3.30.1330.60">
    <property type="entry name" value="OmpA-like domain"/>
    <property type="match status" value="1"/>
</dbReference>
<dbReference type="EMBL" id="CP018889">
    <property type="protein sequence ID" value="AUI67770.2"/>
    <property type="molecule type" value="Genomic_DNA"/>
</dbReference>
<dbReference type="InterPro" id="IPR050330">
    <property type="entry name" value="Bact_OuterMem_StrucFunc"/>
</dbReference>
<dbReference type="AlphaFoldDB" id="A0A2N9YBC1"/>
<keyword evidence="8" id="KW-1185">Reference proteome</keyword>
<dbReference type="SUPFAM" id="SSF103088">
    <property type="entry name" value="OmpA-like"/>
    <property type="match status" value="1"/>
</dbReference>
<dbReference type="InterPro" id="IPR036737">
    <property type="entry name" value="OmpA-like_sf"/>
</dbReference>
<protein>
    <submittedName>
        <fullName evidence="7">OmpA family protein</fullName>
    </submittedName>
</protein>
<proteinExistence type="predicted"/>
<dbReference type="InterPro" id="IPR006665">
    <property type="entry name" value="OmpA-like"/>
</dbReference>
<dbReference type="Pfam" id="PF00691">
    <property type="entry name" value="OmpA"/>
    <property type="match status" value="1"/>
</dbReference>
<organism evidence="7 8">
    <name type="scientific">Beggiatoa leptomitoformis</name>
    <dbReference type="NCBI Taxonomy" id="288004"/>
    <lineage>
        <taxon>Bacteria</taxon>
        <taxon>Pseudomonadati</taxon>
        <taxon>Pseudomonadota</taxon>
        <taxon>Gammaproteobacteria</taxon>
        <taxon>Thiotrichales</taxon>
        <taxon>Thiotrichaceae</taxon>
        <taxon>Beggiatoa</taxon>
    </lineage>
</organism>
<evidence type="ECO:0000259" key="6">
    <source>
        <dbReference type="PROSITE" id="PS51123"/>
    </source>
</evidence>
<dbReference type="Proteomes" id="UP000234271">
    <property type="component" value="Chromosome"/>
</dbReference>